<sequence length="113" mass="13081">MVAEDWYSPRDPPIMPFGHQLLWRGADIVREQQRGDLNRPTWLDLSSCLPPSPGTSPVMLEKNQFWEIFCGSFDILSKDPQLEEDPPANNLMDFLTTRNDQPPWTCHLIVQML</sequence>
<name>A0A915HSD2_ROMCU</name>
<reference evidence="2" key="1">
    <citation type="submission" date="2022-11" db="UniProtKB">
        <authorList>
            <consortium name="WormBaseParasite"/>
        </authorList>
    </citation>
    <scope>IDENTIFICATION</scope>
</reference>
<dbReference type="Proteomes" id="UP000887565">
    <property type="component" value="Unplaced"/>
</dbReference>
<evidence type="ECO:0000313" key="1">
    <source>
        <dbReference type="Proteomes" id="UP000887565"/>
    </source>
</evidence>
<organism evidence="1 2">
    <name type="scientific">Romanomermis culicivorax</name>
    <name type="common">Nematode worm</name>
    <dbReference type="NCBI Taxonomy" id="13658"/>
    <lineage>
        <taxon>Eukaryota</taxon>
        <taxon>Metazoa</taxon>
        <taxon>Ecdysozoa</taxon>
        <taxon>Nematoda</taxon>
        <taxon>Enoplea</taxon>
        <taxon>Dorylaimia</taxon>
        <taxon>Mermithida</taxon>
        <taxon>Mermithoidea</taxon>
        <taxon>Mermithidae</taxon>
        <taxon>Romanomermis</taxon>
    </lineage>
</organism>
<proteinExistence type="predicted"/>
<dbReference type="AlphaFoldDB" id="A0A915HSD2"/>
<dbReference type="WBParaSite" id="nRc.2.0.1.t04431-RA">
    <property type="protein sequence ID" value="nRc.2.0.1.t04431-RA"/>
    <property type="gene ID" value="nRc.2.0.1.g04431"/>
</dbReference>
<evidence type="ECO:0000313" key="2">
    <source>
        <dbReference type="WBParaSite" id="nRc.2.0.1.t04431-RA"/>
    </source>
</evidence>
<protein>
    <submittedName>
        <fullName evidence="2">Uncharacterized protein</fullName>
    </submittedName>
</protein>
<accession>A0A915HSD2</accession>
<keyword evidence="1" id="KW-1185">Reference proteome</keyword>